<dbReference type="Pfam" id="PF00110">
    <property type="entry name" value="wnt"/>
    <property type="match status" value="1"/>
</dbReference>
<dbReference type="InParanoid" id="A0A1X7VSA1"/>
<comment type="subcellular location">
    <subcellularLocation>
        <location evidence="1 8">Secreted</location>
        <location evidence="1 8">Extracellular space</location>
        <location evidence="1 8">Extracellular matrix</location>
    </subcellularLocation>
</comment>
<dbReference type="EnsemblMetazoa" id="Aqu2.1.42288_001">
    <property type="protein sequence ID" value="Aqu2.1.42288_001"/>
    <property type="gene ID" value="Aqu2.1.42288"/>
</dbReference>
<evidence type="ECO:0000256" key="3">
    <source>
        <dbReference type="ARBA" id="ARBA00022473"/>
    </source>
</evidence>
<dbReference type="PRINTS" id="PR01349">
    <property type="entry name" value="WNTPROTEIN"/>
</dbReference>
<dbReference type="GO" id="GO:0005125">
    <property type="term" value="F:cytokine activity"/>
    <property type="evidence" value="ECO:0007669"/>
    <property type="project" value="TreeGrafter"/>
</dbReference>
<name>A0A1X7VSA1_AMPQE</name>
<keyword evidence="3 8" id="KW-0217">Developmental protein</keyword>
<evidence type="ECO:0000256" key="7">
    <source>
        <dbReference type="ARBA" id="ARBA00023157"/>
    </source>
</evidence>
<evidence type="ECO:0000256" key="8">
    <source>
        <dbReference type="RuleBase" id="RU003500"/>
    </source>
</evidence>
<keyword evidence="6 8" id="KW-0879">Wnt signaling pathway</keyword>
<dbReference type="STRING" id="400682.A0A1X7VSA1"/>
<dbReference type="OrthoDB" id="5945655at2759"/>
<dbReference type="InterPro" id="IPR005817">
    <property type="entry name" value="Wnt"/>
</dbReference>
<dbReference type="FunCoup" id="A0A1X7VSA1">
    <property type="interactions" value="83"/>
</dbReference>
<sequence length="408" mass="45621">MLQERAAYLSKKKRSCLAIIWLSLSPIGQVSLSLNKMLCRGLSLRMSDVGRALLLSWAFISFTMDEVTPFPNHIICLYIPGLNDVQRDLCIRYPKLVPIIIQEVPPLFYSECREQFKYERWNCSETIPPIAGDLSKDLKRLSKETAFTYALTSAIMVRVITKACSDGRLQNCSCDTSRQGQTSPQGWQWGGCSDDVGFGVMLTRAFLDTRNNATNKTGNELEASLVNLHNNAVGRTVVSDNMQVKCRCHGASGSCATRTCYSQLPTVRDISTDMKIKYNHSVKVTAHVNRGTTVLRSTSSSNTEAVSPPVDSLVHVKNSVKYCIRQNDYTANRSCIPQNILTQIESNEANPTHYPGYPLPACESLCCSGEYETEEYTVSTTCYCHFVWCCKISCEECEKTLTRYKCTG</sequence>
<dbReference type="GO" id="GO:0045165">
    <property type="term" value="P:cell fate commitment"/>
    <property type="evidence" value="ECO:0007669"/>
    <property type="project" value="TreeGrafter"/>
</dbReference>
<evidence type="ECO:0000313" key="9">
    <source>
        <dbReference type="EnsemblMetazoa" id="Aqu2.1.42288_001"/>
    </source>
</evidence>
<protein>
    <recommendedName>
        <fullName evidence="8">Protein Wnt</fullName>
    </recommendedName>
</protein>
<evidence type="ECO:0000256" key="1">
    <source>
        <dbReference type="ARBA" id="ARBA00004498"/>
    </source>
</evidence>
<proteinExistence type="inferred from homology"/>
<evidence type="ECO:0000256" key="2">
    <source>
        <dbReference type="ARBA" id="ARBA00005683"/>
    </source>
</evidence>
<dbReference type="SMART" id="SM00097">
    <property type="entry name" value="WNT1"/>
    <property type="match status" value="1"/>
</dbReference>
<dbReference type="PANTHER" id="PTHR12027">
    <property type="entry name" value="WNT RELATED"/>
    <property type="match status" value="1"/>
</dbReference>
<dbReference type="CDD" id="cd13113">
    <property type="entry name" value="Wnt"/>
    <property type="match status" value="1"/>
</dbReference>
<evidence type="ECO:0000256" key="5">
    <source>
        <dbReference type="ARBA" id="ARBA00022530"/>
    </source>
</evidence>
<dbReference type="AlphaFoldDB" id="A0A1X7VSA1"/>
<keyword evidence="4" id="KW-0964">Secreted</keyword>
<dbReference type="InterPro" id="IPR043158">
    <property type="entry name" value="Wnt_C"/>
</dbReference>
<accession>A0A1X7VSA1</accession>
<comment type="similarity">
    <text evidence="2 8">Belongs to the Wnt family.</text>
</comment>
<dbReference type="GO" id="GO:0005615">
    <property type="term" value="C:extracellular space"/>
    <property type="evidence" value="ECO:0007669"/>
    <property type="project" value="TreeGrafter"/>
</dbReference>
<dbReference type="eggNOG" id="KOG3913">
    <property type="taxonomic scope" value="Eukaryota"/>
</dbReference>
<keyword evidence="7" id="KW-1015">Disulfide bond</keyword>
<evidence type="ECO:0000256" key="6">
    <source>
        <dbReference type="ARBA" id="ARBA00022687"/>
    </source>
</evidence>
<dbReference type="Gene3D" id="3.30.2460.20">
    <property type="match status" value="1"/>
</dbReference>
<comment type="function">
    <text evidence="8">Ligand for members of the frizzled family of seven transmembrane receptors.</text>
</comment>
<reference evidence="9" key="1">
    <citation type="submission" date="2017-05" db="UniProtKB">
        <authorList>
            <consortium name="EnsemblMetazoa"/>
        </authorList>
    </citation>
    <scope>IDENTIFICATION</scope>
</reference>
<keyword evidence="5" id="KW-0272">Extracellular matrix</keyword>
<dbReference type="GO" id="GO:0005109">
    <property type="term" value="F:frizzled binding"/>
    <property type="evidence" value="ECO:0007669"/>
    <property type="project" value="TreeGrafter"/>
</dbReference>
<evidence type="ECO:0000256" key="4">
    <source>
        <dbReference type="ARBA" id="ARBA00022525"/>
    </source>
</evidence>
<organism evidence="9">
    <name type="scientific">Amphimedon queenslandica</name>
    <name type="common">Sponge</name>
    <dbReference type="NCBI Taxonomy" id="400682"/>
    <lineage>
        <taxon>Eukaryota</taxon>
        <taxon>Metazoa</taxon>
        <taxon>Porifera</taxon>
        <taxon>Demospongiae</taxon>
        <taxon>Heteroscleromorpha</taxon>
        <taxon>Haplosclerida</taxon>
        <taxon>Niphatidae</taxon>
        <taxon>Amphimedon</taxon>
    </lineage>
</organism>
<dbReference type="GO" id="GO:0060070">
    <property type="term" value="P:canonical Wnt signaling pathway"/>
    <property type="evidence" value="ECO:0007669"/>
    <property type="project" value="TreeGrafter"/>
</dbReference>